<comment type="caution">
    <text evidence="1">The sequence shown here is derived from an EMBL/GenBank/DDBJ whole genome shotgun (WGS) entry which is preliminary data.</text>
</comment>
<protein>
    <recommendedName>
        <fullName evidence="3">Ubiquitin-like protease family profile domain-containing protein</fullName>
    </recommendedName>
</protein>
<name>A0A445DH42_ARAHY</name>
<keyword evidence="2" id="KW-1185">Reference proteome</keyword>
<organism evidence="1 2">
    <name type="scientific">Arachis hypogaea</name>
    <name type="common">Peanut</name>
    <dbReference type="NCBI Taxonomy" id="3818"/>
    <lineage>
        <taxon>Eukaryota</taxon>
        <taxon>Viridiplantae</taxon>
        <taxon>Streptophyta</taxon>
        <taxon>Embryophyta</taxon>
        <taxon>Tracheophyta</taxon>
        <taxon>Spermatophyta</taxon>
        <taxon>Magnoliopsida</taxon>
        <taxon>eudicotyledons</taxon>
        <taxon>Gunneridae</taxon>
        <taxon>Pentapetalae</taxon>
        <taxon>rosids</taxon>
        <taxon>fabids</taxon>
        <taxon>Fabales</taxon>
        <taxon>Fabaceae</taxon>
        <taxon>Papilionoideae</taxon>
        <taxon>50 kb inversion clade</taxon>
        <taxon>dalbergioids sensu lato</taxon>
        <taxon>Dalbergieae</taxon>
        <taxon>Pterocarpus clade</taxon>
        <taxon>Arachis</taxon>
    </lineage>
</organism>
<gene>
    <name evidence="1" type="ORF">Ahy_A04g020122</name>
</gene>
<evidence type="ECO:0000313" key="2">
    <source>
        <dbReference type="Proteomes" id="UP000289738"/>
    </source>
</evidence>
<accession>A0A445DH42</accession>
<evidence type="ECO:0008006" key="3">
    <source>
        <dbReference type="Google" id="ProtNLM"/>
    </source>
</evidence>
<dbReference type="Proteomes" id="UP000289738">
    <property type="component" value="Chromosome A04"/>
</dbReference>
<proteinExistence type="predicted"/>
<evidence type="ECO:0000313" key="1">
    <source>
        <dbReference type="EMBL" id="RYR62484.1"/>
    </source>
</evidence>
<sequence>MSLIPKQHVKSMVVIAHSMLLNQIKGHWFQEQIFCVPLDIKTMARNTLIQRPTRPNGSISIDIPSTAVFLTKENLHCIHLGHWWLWIVDVLKKAFYVLDPVNKKKKEIPDLKIKLNKFVVRTNGLPDKGLRWEKPLMEDGEGEEA</sequence>
<dbReference type="AlphaFoldDB" id="A0A445DH42"/>
<dbReference type="EMBL" id="SDMP01000004">
    <property type="protein sequence ID" value="RYR62484.1"/>
    <property type="molecule type" value="Genomic_DNA"/>
</dbReference>
<reference evidence="1 2" key="1">
    <citation type="submission" date="2019-01" db="EMBL/GenBank/DDBJ databases">
        <title>Sequencing of cultivated peanut Arachis hypogaea provides insights into genome evolution and oil improvement.</title>
        <authorList>
            <person name="Chen X."/>
        </authorList>
    </citation>
    <scope>NUCLEOTIDE SEQUENCE [LARGE SCALE GENOMIC DNA]</scope>
    <source>
        <strain evidence="2">cv. Fuhuasheng</strain>
        <tissue evidence="1">Leaves</tissue>
    </source>
</reference>